<keyword evidence="2 6" id="KW-0812">Transmembrane</keyword>
<dbReference type="EMBL" id="JBHSFN010000014">
    <property type="protein sequence ID" value="MFC4589006.1"/>
    <property type="molecule type" value="Genomic_DNA"/>
</dbReference>
<dbReference type="InterPro" id="IPR007816">
    <property type="entry name" value="ResB-like_domain"/>
</dbReference>
<feature type="transmembrane region" description="Helical" evidence="6">
    <location>
        <begin position="36"/>
        <end position="53"/>
    </location>
</feature>
<protein>
    <submittedName>
        <fullName evidence="8">Cytochrome c biogenesis protein ResB</fullName>
    </submittedName>
</protein>
<evidence type="ECO:0000259" key="7">
    <source>
        <dbReference type="Pfam" id="PF05140"/>
    </source>
</evidence>
<evidence type="ECO:0000313" key="8">
    <source>
        <dbReference type="EMBL" id="MFC4589006.1"/>
    </source>
</evidence>
<feature type="transmembrane region" description="Helical" evidence="6">
    <location>
        <begin position="447"/>
        <end position="466"/>
    </location>
</feature>
<dbReference type="PANTHER" id="PTHR31566">
    <property type="entry name" value="CYTOCHROME C BIOGENESIS PROTEIN CCS1, CHLOROPLASTIC"/>
    <property type="match status" value="1"/>
</dbReference>
<dbReference type="Pfam" id="PF05140">
    <property type="entry name" value="ResB"/>
    <property type="match status" value="1"/>
</dbReference>
<comment type="subcellular location">
    <subcellularLocation>
        <location evidence="1">Membrane</location>
        <topology evidence="1">Multi-pass membrane protein</topology>
    </subcellularLocation>
</comment>
<keyword evidence="4 6" id="KW-1133">Transmembrane helix</keyword>
<dbReference type="Proteomes" id="UP001595891">
    <property type="component" value="Unassembled WGS sequence"/>
</dbReference>
<dbReference type="RefSeq" id="WP_262842225.1">
    <property type="nucleotide sequence ID" value="NZ_JANZYP010000009.1"/>
</dbReference>
<reference evidence="9" key="1">
    <citation type="journal article" date="2019" name="Int. J. Syst. Evol. Microbiol.">
        <title>The Global Catalogue of Microorganisms (GCM) 10K type strain sequencing project: providing services to taxonomists for standard genome sequencing and annotation.</title>
        <authorList>
            <consortium name="The Broad Institute Genomics Platform"/>
            <consortium name="The Broad Institute Genome Sequencing Center for Infectious Disease"/>
            <person name="Wu L."/>
            <person name="Ma J."/>
        </authorList>
    </citation>
    <scope>NUCLEOTIDE SEQUENCE [LARGE SCALE GENOMIC DNA]</scope>
    <source>
        <strain evidence="9">CCUG 49560</strain>
    </source>
</reference>
<dbReference type="PANTHER" id="PTHR31566:SF0">
    <property type="entry name" value="CYTOCHROME C BIOGENESIS PROTEIN CCS1, CHLOROPLASTIC"/>
    <property type="match status" value="1"/>
</dbReference>
<feature type="transmembrane region" description="Helical" evidence="6">
    <location>
        <begin position="178"/>
        <end position="199"/>
    </location>
</feature>
<sequence length="525" mass="56670">MTSTEEVRADPVRPTGFGPLGWLRWAWRLLTSMRTALILLFLFAVASVPGSIYPQRSISPERVAQYFKDTPGLAGWLDRLWLFDVYTSPWFAATYLLLFISLAGCVVPRAAAHLREMRRKPPAAPRNLSRLPHHASFQAPGATVETLAAALRKKRFRTVTGPGWVAAEKGYLRETGNLLFHFALLALLVAVGAGGLYGYRGNVLLVEGNGFANTVAAYDRYIPGQKVSPESLEPFSFTLEDFQATYVATGERRGQPLDFSARLKVTDRPGARERPYDLRVNEPLDVGGTQTYLIGHGYAPTFTVLDGKGQVAFEGPVPCLAADQMTYTSECVVKVPDAEPEQLGFLVRFLPTTVPAQDGSYVSVFPGAANPTAQVFAFSGDLGLKSGQPQSVYQLDTKSLKPLVMGADAKPLSVGATLPLPGGAGSIRLTGVREWISLQIAYDPGRVPALLAAGLAVLGLVLSLTVRRRRLWVRVAQEGDAVEVGGLTRTEGGPAFTDEFSQIVTALRGPEAGESASRQGVKDAH</sequence>
<evidence type="ECO:0000256" key="1">
    <source>
        <dbReference type="ARBA" id="ARBA00004141"/>
    </source>
</evidence>
<evidence type="ECO:0000256" key="5">
    <source>
        <dbReference type="ARBA" id="ARBA00023136"/>
    </source>
</evidence>
<comment type="caution">
    <text evidence="8">The sequence shown here is derived from an EMBL/GenBank/DDBJ whole genome shotgun (WGS) entry which is preliminary data.</text>
</comment>
<feature type="domain" description="ResB-like" evidence="7">
    <location>
        <begin position="33"/>
        <end position="499"/>
    </location>
</feature>
<evidence type="ECO:0000256" key="6">
    <source>
        <dbReference type="SAM" id="Phobius"/>
    </source>
</evidence>
<keyword evidence="9" id="KW-1185">Reference proteome</keyword>
<feature type="transmembrane region" description="Helical" evidence="6">
    <location>
        <begin position="90"/>
        <end position="111"/>
    </location>
</feature>
<keyword evidence="5 6" id="KW-0472">Membrane</keyword>
<evidence type="ECO:0000256" key="3">
    <source>
        <dbReference type="ARBA" id="ARBA00022748"/>
    </source>
</evidence>
<evidence type="ECO:0000256" key="2">
    <source>
        <dbReference type="ARBA" id="ARBA00022692"/>
    </source>
</evidence>
<name>A0ABV9EKG8_9ACTN</name>
<evidence type="ECO:0000256" key="4">
    <source>
        <dbReference type="ARBA" id="ARBA00022989"/>
    </source>
</evidence>
<dbReference type="InterPro" id="IPR023494">
    <property type="entry name" value="Cyt_c_bgen_Ccs1/CcsB/ResB"/>
</dbReference>
<accession>A0ABV9EKG8</accession>
<evidence type="ECO:0000313" key="9">
    <source>
        <dbReference type="Proteomes" id="UP001595891"/>
    </source>
</evidence>
<gene>
    <name evidence="8" type="ORF">ACFO8L_23150</name>
</gene>
<proteinExistence type="predicted"/>
<organism evidence="8 9">
    <name type="scientific">Sphaerisporangium corydalis</name>
    <dbReference type="NCBI Taxonomy" id="1441875"/>
    <lineage>
        <taxon>Bacteria</taxon>
        <taxon>Bacillati</taxon>
        <taxon>Actinomycetota</taxon>
        <taxon>Actinomycetes</taxon>
        <taxon>Streptosporangiales</taxon>
        <taxon>Streptosporangiaceae</taxon>
        <taxon>Sphaerisporangium</taxon>
    </lineage>
</organism>
<keyword evidence="3" id="KW-0201">Cytochrome c-type biogenesis</keyword>